<accession>A0A1I7YX69</accession>
<feature type="domain" description="Transcription factor Iwr1" evidence="11">
    <location>
        <begin position="152"/>
        <end position="229"/>
    </location>
</feature>
<evidence type="ECO:0000256" key="5">
    <source>
        <dbReference type="ARBA" id="ARBA00017036"/>
    </source>
</evidence>
<keyword evidence="7" id="KW-0963">Cytoplasm</keyword>
<comment type="similarity">
    <text evidence="4">Belongs to the IWR1/SLC7A6OS family.</text>
</comment>
<dbReference type="AlphaFoldDB" id="A0A1I7YX69"/>
<comment type="subcellular location">
    <subcellularLocation>
        <location evidence="3">Cytoplasm</location>
    </subcellularLocation>
    <subcellularLocation>
        <location evidence="2">Nucleus</location>
    </subcellularLocation>
</comment>
<dbReference type="Pfam" id="PF08574">
    <property type="entry name" value="Iwr1"/>
    <property type="match status" value="1"/>
</dbReference>
<dbReference type="WBParaSite" id="L893_g20626.t1">
    <property type="protein sequence ID" value="L893_g20626.t1"/>
    <property type="gene ID" value="L893_g20626"/>
</dbReference>
<evidence type="ECO:0000313" key="12">
    <source>
        <dbReference type="Proteomes" id="UP000095287"/>
    </source>
</evidence>
<evidence type="ECO:0000256" key="2">
    <source>
        <dbReference type="ARBA" id="ARBA00004123"/>
    </source>
</evidence>
<evidence type="ECO:0000256" key="10">
    <source>
        <dbReference type="SAM" id="MobiDB-lite"/>
    </source>
</evidence>
<feature type="compositionally biased region" description="Acidic residues" evidence="10">
    <location>
        <begin position="255"/>
        <end position="270"/>
    </location>
</feature>
<protein>
    <recommendedName>
        <fullName evidence="5">Probable RNA polymerase II nuclear localization protein SLC7A6OS</fullName>
    </recommendedName>
</protein>
<feature type="compositionally biased region" description="Acidic residues" evidence="10">
    <location>
        <begin position="226"/>
        <end position="238"/>
    </location>
</feature>
<dbReference type="PANTHER" id="PTHR31196">
    <property type="entry name" value="RNA POLYMERASE II NUCLEAR LOCALIZATION PROTEIN SLC7A6OS-RELATED"/>
    <property type="match status" value="1"/>
</dbReference>
<reference evidence="13" key="1">
    <citation type="submission" date="2016-11" db="UniProtKB">
        <authorList>
            <consortium name="WormBaseParasite"/>
        </authorList>
    </citation>
    <scope>IDENTIFICATION</scope>
</reference>
<proteinExistence type="inferred from homology"/>
<keyword evidence="8" id="KW-0653">Protein transport</keyword>
<keyword evidence="9" id="KW-0539">Nucleus</keyword>
<keyword evidence="6" id="KW-0813">Transport</keyword>
<evidence type="ECO:0000259" key="11">
    <source>
        <dbReference type="Pfam" id="PF08574"/>
    </source>
</evidence>
<evidence type="ECO:0000256" key="4">
    <source>
        <dbReference type="ARBA" id="ARBA00010218"/>
    </source>
</evidence>
<dbReference type="GO" id="GO:0015031">
    <property type="term" value="P:protein transport"/>
    <property type="evidence" value="ECO:0007669"/>
    <property type="project" value="UniProtKB-KW"/>
</dbReference>
<dbReference type="InterPro" id="IPR013883">
    <property type="entry name" value="TF_Iwr1_dom"/>
</dbReference>
<evidence type="ECO:0000313" key="13">
    <source>
        <dbReference type="WBParaSite" id="L893_g20626.t1"/>
    </source>
</evidence>
<evidence type="ECO:0000256" key="6">
    <source>
        <dbReference type="ARBA" id="ARBA00022448"/>
    </source>
</evidence>
<name>A0A1I7YX69_9BILA</name>
<evidence type="ECO:0000256" key="9">
    <source>
        <dbReference type="ARBA" id="ARBA00023242"/>
    </source>
</evidence>
<dbReference type="InterPro" id="IPR040218">
    <property type="entry name" value="SLC7A6OS"/>
</dbReference>
<sequence length="270" mass="30742">MSSEETVNALIRIRRKRSAAPLPGLVLSKKRCRGDQPDSRYASVVLYRHVASSEDAEQVASLPEDVVLDSRVKFIEYSPSTEETLSKRRAIEMNTAPIGRVDELLDVFNDIDLSAAPSTSENAQPQPVVSNVTVNGAPMVRVSKQLQLIKDDEYVYDFYYSKNITKQLPDETGLNSEYFDVRVVKDDNDIALYEGDFISYASDSDASFDYDSEDSNDENYYKNDYPEDEDSESCDEHEESGFDLYGIRNNRYDYDDSYDVNEDTEDDEAY</sequence>
<comment type="function">
    <text evidence="1">Directs RNA polymerase II nuclear import.</text>
</comment>
<dbReference type="GO" id="GO:0005737">
    <property type="term" value="C:cytoplasm"/>
    <property type="evidence" value="ECO:0007669"/>
    <property type="project" value="UniProtKB-SubCell"/>
</dbReference>
<dbReference type="GO" id="GO:0005634">
    <property type="term" value="C:nucleus"/>
    <property type="evidence" value="ECO:0007669"/>
    <property type="project" value="UniProtKB-SubCell"/>
</dbReference>
<dbReference type="Proteomes" id="UP000095287">
    <property type="component" value="Unplaced"/>
</dbReference>
<organism evidence="12 13">
    <name type="scientific">Steinernema glaseri</name>
    <dbReference type="NCBI Taxonomy" id="37863"/>
    <lineage>
        <taxon>Eukaryota</taxon>
        <taxon>Metazoa</taxon>
        <taxon>Ecdysozoa</taxon>
        <taxon>Nematoda</taxon>
        <taxon>Chromadorea</taxon>
        <taxon>Rhabditida</taxon>
        <taxon>Tylenchina</taxon>
        <taxon>Panagrolaimomorpha</taxon>
        <taxon>Strongyloidoidea</taxon>
        <taxon>Steinernematidae</taxon>
        <taxon>Steinernema</taxon>
    </lineage>
</organism>
<keyword evidence="12" id="KW-1185">Reference proteome</keyword>
<evidence type="ECO:0000256" key="1">
    <source>
        <dbReference type="ARBA" id="ARBA00003202"/>
    </source>
</evidence>
<feature type="region of interest" description="Disordered" evidence="10">
    <location>
        <begin position="204"/>
        <end position="270"/>
    </location>
</feature>
<dbReference type="PANTHER" id="PTHR31196:SF2">
    <property type="entry name" value="RNA POLYMERASE II NUCLEAR LOCALIZATION PROTEIN SLC7A6OS-RELATED"/>
    <property type="match status" value="1"/>
</dbReference>
<evidence type="ECO:0000256" key="3">
    <source>
        <dbReference type="ARBA" id="ARBA00004496"/>
    </source>
</evidence>
<feature type="compositionally biased region" description="Acidic residues" evidence="10">
    <location>
        <begin position="206"/>
        <end position="217"/>
    </location>
</feature>
<evidence type="ECO:0000256" key="8">
    <source>
        <dbReference type="ARBA" id="ARBA00022927"/>
    </source>
</evidence>
<evidence type="ECO:0000256" key="7">
    <source>
        <dbReference type="ARBA" id="ARBA00022490"/>
    </source>
</evidence>